<evidence type="ECO:0000313" key="2">
    <source>
        <dbReference type="EMBL" id="MDP9501323.1"/>
    </source>
</evidence>
<evidence type="ECO:0000256" key="1">
    <source>
        <dbReference type="SAM" id="SignalP"/>
    </source>
</evidence>
<feature type="signal peptide" evidence="1">
    <location>
        <begin position="1"/>
        <end position="19"/>
    </location>
</feature>
<keyword evidence="3" id="KW-1185">Reference proteome</keyword>
<protein>
    <recommendedName>
        <fullName evidence="4">Lipoprotein</fullName>
    </recommendedName>
</protein>
<gene>
    <name evidence="2" type="ORF">O7M46_10180</name>
</gene>
<accession>A0ABT9KGX8</accession>
<name>A0ABT9KGX8_9PAST</name>
<feature type="chain" id="PRO_5046273355" description="Lipoprotein" evidence="1">
    <location>
        <begin position="20"/>
        <end position="92"/>
    </location>
</feature>
<dbReference type="Proteomes" id="UP001224083">
    <property type="component" value="Unassembled WGS sequence"/>
</dbReference>
<dbReference type="EMBL" id="JAQAHH010000009">
    <property type="protein sequence ID" value="MDP9501323.1"/>
    <property type="molecule type" value="Genomic_DNA"/>
</dbReference>
<comment type="caution">
    <text evidence="2">The sequence shown here is derived from an EMBL/GenBank/DDBJ whole genome shotgun (WGS) entry which is preliminary data.</text>
</comment>
<sequence>MTKLFKKISLLFFTFLQFGCSGFLNPSNDCFLDWNMNCIEKEKQTLSKAGYIYTYPGNSEEAKIIVNRCMLENKNNASTKEECLLRNGFKKP</sequence>
<reference evidence="2 3" key="1">
    <citation type="submission" date="2022-12" db="EMBL/GenBank/DDBJ databases">
        <title>Genome sequence of Pasteurellaceae Bisgaard Taxon 45.</title>
        <authorList>
            <person name="Foggin C."/>
            <person name="Rosen L.E."/>
            <person name="Henton M."/>
            <person name="Buys A."/>
            <person name="Floyd T."/>
            <person name="Turner A.D."/>
            <person name="Tarbin J."/>
            <person name="Lloyd A.S."/>
            <person name="Chaitezvi C."/>
            <person name="Ellis R.J."/>
            <person name="Roberts H.C."/>
            <person name="Dastjerdi A."/>
            <person name="Nunez A."/>
            <person name="Van Vliet A.H."/>
            <person name="Steinbach F."/>
        </authorList>
    </citation>
    <scope>NUCLEOTIDE SEQUENCE [LARGE SCALE GENOMIC DNA]</scope>
    <source>
        <strain evidence="2 3">VF20HR</strain>
    </source>
</reference>
<evidence type="ECO:0000313" key="3">
    <source>
        <dbReference type="Proteomes" id="UP001224083"/>
    </source>
</evidence>
<keyword evidence="1" id="KW-0732">Signal</keyword>
<organism evidence="2 3">
    <name type="scientific">Bisgaard Taxon 45</name>
    <dbReference type="NCBI Taxonomy" id="304289"/>
    <lineage>
        <taxon>Bacteria</taxon>
        <taxon>Pseudomonadati</taxon>
        <taxon>Pseudomonadota</taxon>
        <taxon>Gammaproteobacteria</taxon>
        <taxon>Pasteurellales</taxon>
        <taxon>Pasteurellaceae</taxon>
    </lineage>
</organism>
<proteinExistence type="predicted"/>
<evidence type="ECO:0008006" key="4">
    <source>
        <dbReference type="Google" id="ProtNLM"/>
    </source>
</evidence>